<sequence>MNSSGWRVKNLNIVDLLCTFPSKISFTYRVGRLQLPEPFEKTVLKCHERSQQIRHLPELAYSLSREDEEVLATEVLYYRHKFTRCVLKSSIFRQAALTVIQNIYLFQNRHIFFIPPTDNQAEERRLALELFSTLSQQEDLPVGLSLCHSILARVWARIVYKAEESLFGDPAFLELHAVVENLNTLRNIYILFSSRLVLKLAGNVSPVYRQSVNYDDRVQIGCFGIARAAYRYHPSCGVRFSTYAANWFYKEVQRQALAGRLIYLSANSVEQFAKARKTGNDSPDLSDVFLENDEDLYLRAERCWEPAGSNPEREAETNEQQQILLELLDSELSERARDIIRRRYGLSPYSVPQSIIEIAEQYGMTRGRMYQIEQEAFKVLRRKLRVKNSSCVAY</sequence>
<dbReference type="PANTHER" id="PTHR30603">
    <property type="entry name" value="RNA POLYMERASE SIGMA FACTOR RPO"/>
    <property type="match status" value="1"/>
</dbReference>
<evidence type="ECO:0000256" key="3">
    <source>
        <dbReference type="ARBA" id="ARBA00023125"/>
    </source>
</evidence>
<dbReference type="InterPro" id="IPR013325">
    <property type="entry name" value="RNA_pol_sigma_r2"/>
</dbReference>
<name>A0A1M7YF72_9BACT</name>
<evidence type="ECO:0000256" key="4">
    <source>
        <dbReference type="ARBA" id="ARBA00023163"/>
    </source>
</evidence>
<dbReference type="Pfam" id="PF04545">
    <property type="entry name" value="Sigma70_r4"/>
    <property type="match status" value="1"/>
</dbReference>
<dbReference type="Gene3D" id="1.10.10.10">
    <property type="entry name" value="Winged helix-like DNA-binding domain superfamily/Winged helix DNA-binding domain"/>
    <property type="match status" value="1"/>
</dbReference>
<dbReference type="Proteomes" id="UP000184603">
    <property type="component" value="Unassembled WGS sequence"/>
</dbReference>
<dbReference type="InterPro" id="IPR013324">
    <property type="entry name" value="RNA_pol_sigma_r3/r4-like"/>
</dbReference>
<dbReference type="EMBL" id="FRFE01000024">
    <property type="protein sequence ID" value="SHO51295.1"/>
    <property type="molecule type" value="Genomic_DNA"/>
</dbReference>
<keyword evidence="7" id="KW-1185">Reference proteome</keyword>
<gene>
    <name evidence="6" type="ORF">SAMN02745220_03939</name>
</gene>
<accession>A0A1M7YF72</accession>
<proteinExistence type="predicted"/>
<dbReference type="PRINTS" id="PR00046">
    <property type="entry name" value="SIGMA70FCT"/>
</dbReference>
<dbReference type="Gene3D" id="1.10.1740.10">
    <property type="match status" value="1"/>
</dbReference>
<dbReference type="OrthoDB" id="3745243at2"/>
<dbReference type="SUPFAM" id="SSF88659">
    <property type="entry name" value="Sigma3 and sigma4 domains of RNA polymerase sigma factors"/>
    <property type="match status" value="1"/>
</dbReference>
<dbReference type="RefSeq" id="WP_073615373.1">
    <property type="nucleotide sequence ID" value="NZ_FRFE01000024.1"/>
</dbReference>
<evidence type="ECO:0000256" key="1">
    <source>
        <dbReference type="ARBA" id="ARBA00023015"/>
    </source>
</evidence>
<keyword evidence="2" id="KW-0731">Sigma factor</keyword>
<evidence type="ECO:0000259" key="5">
    <source>
        <dbReference type="PROSITE" id="PS00716"/>
    </source>
</evidence>
<keyword evidence="1" id="KW-0805">Transcription regulation</keyword>
<protein>
    <submittedName>
        <fullName evidence="6">RNA polymerase sigma factor, sigma-70 family</fullName>
    </submittedName>
</protein>
<dbReference type="GO" id="GO:0003677">
    <property type="term" value="F:DNA binding"/>
    <property type="evidence" value="ECO:0007669"/>
    <property type="project" value="UniProtKB-KW"/>
</dbReference>
<dbReference type="InterPro" id="IPR050239">
    <property type="entry name" value="Sigma-70_RNA_pol_init_factors"/>
</dbReference>
<feature type="domain" description="RNA polymerase sigma-70" evidence="5">
    <location>
        <begin position="354"/>
        <end position="380"/>
    </location>
</feature>
<evidence type="ECO:0000313" key="6">
    <source>
        <dbReference type="EMBL" id="SHO51295.1"/>
    </source>
</evidence>
<dbReference type="PROSITE" id="PS00716">
    <property type="entry name" value="SIGMA70_2"/>
    <property type="match status" value="1"/>
</dbReference>
<dbReference type="InterPro" id="IPR007630">
    <property type="entry name" value="RNA_pol_sigma70_r4"/>
</dbReference>
<organism evidence="6 7">
    <name type="scientific">Desulfopila aestuarii DSM 18488</name>
    <dbReference type="NCBI Taxonomy" id="1121416"/>
    <lineage>
        <taxon>Bacteria</taxon>
        <taxon>Pseudomonadati</taxon>
        <taxon>Thermodesulfobacteriota</taxon>
        <taxon>Desulfobulbia</taxon>
        <taxon>Desulfobulbales</taxon>
        <taxon>Desulfocapsaceae</taxon>
        <taxon>Desulfopila</taxon>
    </lineage>
</organism>
<evidence type="ECO:0000256" key="2">
    <source>
        <dbReference type="ARBA" id="ARBA00023082"/>
    </source>
</evidence>
<dbReference type="SUPFAM" id="SSF88946">
    <property type="entry name" value="Sigma2 domain of RNA polymerase sigma factors"/>
    <property type="match status" value="1"/>
</dbReference>
<reference evidence="6 7" key="1">
    <citation type="submission" date="2016-12" db="EMBL/GenBank/DDBJ databases">
        <authorList>
            <person name="Song W.-J."/>
            <person name="Kurnit D.M."/>
        </authorList>
    </citation>
    <scope>NUCLEOTIDE SEQUENCE [LARGE SCALE GENOMIC DNA]</scope>
    <source>
        <strain evidence="6 7">DSM 18488</strain>
    </source>
</reference>
<dbReference type="NCBIfam" id="TIGR02937">
    <property type="entry name" value="sigma70-ECF"/>
    <property type="match status" value="1"/>
</dbReference>
<keyword evidence="4" id="KW-0804">Transcription</keyword>
<dbReference type="AlphaFoldDB" id="A0A1M7YF72"/>
<dbReference type="GO" id="GO:0006352">
    <property type="term" value="P:DNA-templated transcription initiation"/>
    <property type="evidence" value="ECO:0007669"/>
    <property type="project" value="InterPro"/>
</dbReference>
<evidence type="ECO:0000313" key="7">
    <source>
        <dbReference type="Proteomes" id="UP000184603"/>
    </source>
</evidence>
<dbReference type="InterPro" id="IPR014284">
    <property type="entry name" value="RNA_pol_sigma-70_dom"/>
</dbReference>
<dbReference type="InterPro" id="IPR000943">
    <property type="entry name" value="RNA_pol_sigma70"/>
</dbReference>
<dbReference type="GO" id="GO:0016987">
    <property type="term" value="F:sigma factor activity"/>
    <property type="evidence" value="ECO:0007669"/>
    <property type="project" value="UniProtKB-KW"/>
</dbReference>
<dbReference type="STRING" id="1121416.SAMN02745220_03939"/>
<keyword evidence="3" id="KW-0238">DNA-binding</keyword>
<dbReference type="PANTHER" id="PTHR30603:SF47">
    <property type="entry name" value="RNA POLYMERASE SIGMA FACTOR SIGD, CHLOROPLASTIC"/>
    <property type="match status" value="1"/>
</dbReference>
<dbReference type="InterPro" id="IPR036388">
    <property type="entry name" value="WH-like_DNA-bd_sf"/>
</dbReference>